<evidence type="ECO:0000313" key="4">
    <source>
        <dbReference type="EMBL" id="KAF7804131.1"/>
    </source>
</evidence>
<dbReference type="InterPro" id="IPR003690">
    <property type="entry name" value="MTERF"/>
</dbReference>
<protein>
    <submittedName>
        <fullName evidence="4">Transcription termination factor MTEF18, mitochondrial-like</fullName>
    </submittedName>
</protein>
<keyword evidence="2" id="KW-0804">Transcription</keyword>
<dbReference type="InterPro" id="IPR038538">
    <property type="entry name" value="MTERF_sf"/>
</dbReference>
<evidence type="ECO:0000313" key="5">
    <source>
        <dbReference type="Proteomes" id="UP000634136"/>
    </source>
</evidence>
<organism evidence="4 5">
    <name type="scientific">Senna tora</name>
    <dbReference type="NCBI Taxonomy" id="362788"/>
    <lineage>
        <taxon>Eukaryota</taxon>
        <taxon>Viridiplantae</taxon>
        <taxon>Streptophyta</taxon>
        <taxon>Embryophyta</taxon>
        <taxon>Tracheophyta</taxon>
        <taxon>Spermatophyta</taxon>
        <taxon>Magnoliopsida</taxon>
        <taxon>eudicotyledons</taxon>
        <taxon>Gunneridae</taxon>
        <taxon>Pentapetalae</taxon>
        <taxon>rosids</taxon>
        <taxon>fabids</taxon>
        <taxon>Fabales</taxon>
        <taxon>Fabaceae</taxon>
        <taxon>Caesalpinioideae</taxon>
        <taxon>Cassia clade</taxon>
        <taxon>Senna</taxon>
    </lineage>
</organism>
<dbReference type="GO" id="GO:0006353">
    <property type="term" value="P:DNA-templated transcription termination"/>
    <property type="evidence" value="ECO:0007669"/>
    <property type="project" value="UniProtKB-KW"/>
</dbReference>
<accession>A0A834SIJ9</accession>
<keyword evidence="2" id="KW-0806">Transcription termination</keyword>
<evidence type="ECO:0000256" key="1">
    <source>
        <dbReference type="ARBA" id="ARBA00007692"/>
    </source>
</evidence>
<keyword evidence="3" id="KW-0809">Transit peptide</keyword>
<dbReference type="FunFam" id="1.25.70.10:FF:000019">
    <property type="entry name" value="mTERF family protein"/>
    <property type="match status" value="1"/>
</dbReference>
<sequence length="621" mass="71601">MINLRKLRLTSILQRTPSDFTQNLLRSSENPLRLVGLICIAQNPRLCGTTRAVQFVPCKDLEAALNAVGRTIREARKAAKSALLDYLHYTRSFQYLDADNISKNSPYFVDELLKKVKMEEDIKRSVSRYLRYHPINEFEPFFESIGLKPSEYVSFLPNNMIFLSDDQLLLENYYVLCNYGVPRNKIGKIYREAPEVFGYDNRVLLSKLIAYEKQGVCQTTLLKVIVSNPHLLIGDSNLYFIEVIEKLKYYVNDINWIEEHLLDEISYNWGQMLEFLCLLGKAFSEQQLADVIHQHPVLFEESGGRTLSLISFLLKFGLSMNLISQIFLKFPQIQVGIFLSNLRHCFLFLSEIEMEGAEIGKIFRSHALLLGSFTLKRTNSLLASLKVGKKRVKMLVRDNPLELKNWVLRRRVHPLLDTEEEQNSRMQKTKFLLKLGYDEDSPEIKKAFKVIRGKGAELQERFDCIVKAGLDFQDVLHMISVSPQILNLTTDVINLKIDYLVNELGYPVSTLVNFPSFLSYKVERVNLRHSMYDWLVDQGTAVPNLSLSTIVACTEKEFLRVYAIEDLAAYLEPNGFLLFPSTLVDKSSALNLVEGLCYGLWNNRYKCPLHNCEIHFRALRI</sequence>
<dbReference type="SMART" id="SM00733">
    <property type="entry name" value="Mterf"/>
    <property type="match status" value="5"/>
</dbReference>
<dbReference type="Gene3D" id="1.25.70.10">
    <property type="entry name" value="Transcription termination factor 3, mitochondrial"/>
    <property type="match status" value="2"/>
</dbReference>
<proteinExistence type="inferred from homology"/>
<name>A0A834SIJ9_9FABA</name>
<dbReference type="PANTHER" id="PTHR13068:SF38">
    <property type="entry name" value="TRANSCRIPTION TERMINATION FACTOR FAMILY PROTEIN"/>
    <property type="match status" value="1"/>
</dbReference>
<dbReference type="GO" id="GO:0003676">
    <property type="term" value="F:nucleic acid binding"/>
    <property type="evidence" value="ECO:0007669"/>
    <property type="project" value="InterPro"/>
</dbReference>
<reference evidence="4" key="1">
    <citation type="submission" date="2020-09" db="EMBL/GenBank/DDBJ databases">
        <title>Genome-Enabled Discovery of Anthraquinone Biosynthesis in Senna tora.</title>
        <authorList>
            <person name="Kang S.-H."/>
            <person name="Pandey R.P."/>
            <person name="Lee C.-M."/>
            <person name="Sim J.-S."/>
            <person name="Jeong J.-T."/>
            <person name="Choi B.-S."/>
            <person name="Jung M."/>
            <person name="Ginzburg D."/>
            <person name="Zhao K."/>
            <person name="Won S.Y."/>
            <person name="Oh T.-J."/>
            <person name="Yu Y."/>
            <person name="Kim N.-H."/>
            <person name="Lee O.R."/>
            <person name="Lee T.-H."/>
            <person name="Bashyal P."/>
            <person name="Kim T.-S."/>
            <person name="Lee W.-H."/>
            <person name="Kawkins C."/>
            <person name="Kim C.-K."/>
            <person name="Kim J.S."/>
            <person name="Ahn B.O."/>
            <person name="Rhee S.Y."/>
            <person name="Sohng J.K."/>
        </authorList>
    </citation>
    <scope>NUCLEOTIDE SEQUENCE</scope>
    <source>
        <tissue evidence="4">Leaf</tissue>
    </source>
</reference>
<evidence type="ECO:0000256" key="3">
    <source>
        <dbReference type="ARBA" id="ARBA00022946"/>
    </source>
</evidence>
<dbReference type="EMBL" id="JAAIUW010000013">
    <property type="protein sequence ID" value="KAF7804131.1"/>
    <property type="molecule type" value="Genomic_DNA"/>
</dbReference>
<dbReference type="OrthoDB" id="764594at2759"/>
<dbReference type="Pfam" id="PF02536">
    <property type="entry name" value="mTERF"/>
    <property type="match status" value="1"/>
</dbReference>
<dbReference type="PANTHER" id="PTHR13068">
    <property type="entry name" value="CGI-12 PROTEIN-RELATED"/>
    <property type="match status" value="1"/>
</dbReference>
<dbReference type="AlphaFoldDB" id="A0A834SIJ9"/>
<comment type="similarity">
    <text evidence="1">Belongs to the mTERF family.</text>
</comment>
<gene>
    <name evidence="4" type="ORF">G2W53_043242</name>
</gene>
<keyword evidence="5" id="KW-1185">Reference proteome</keyword>
<keyword evidence="2" id="KW-0805">Transcription regulation</keyword>
<evidence type="ECO:0000256" key="2">
    <source>
        <dbReference type="ARBA" id="ARBA00022472"/>
    </source>
</evidence>
<dbReference type="Proteomes" id="UP000634136">
    <property type="component" value="Unassembled WGS sequence"/>
</dbReference>
<comment type="caution">
    <text evidence="4">The sequence shown here is derived from an EMBL/GenBank/DDBJ whole genome shotgun (WGS) entry which is preliminary data.</text>
</comment>